<dbReference type="InterPro" id="IPR045079">
    <property type="entry name" value="Oxoprolinase-like"/>
</dbReference>
<accession>A0A1A9W3J0</accession>
<dbReference type="Pfam" id="PF01968">
    <property type="entry name" value="Hydantoinase_A"/>
    <property type="match status" value="2"/>
</dbReference>
<dbReference type="PANTHER" id="PTHR11365">
    <property type="entry name" value="5-OXOPROLINASE RELATED"/>
    <property type="match status" value="1"/>
</dbReference>
<reference evidence="2" key="2">
    <citation type="submission" date="2020-05" db="UniProtKB">
        <authorList>
            <consortium name="EnsemblMetazoa"/>
        </authorList>
    </citation>
    <scope>IDENTIFICATION</scope>
    <source>
        <strain evidence="2">IAEA</strain>
    </source>
</reference>
<name>A0A1A9W3J0_9MUSC</name>
<proteinExistence type="predicted"/>
<evidence type="ECO:0000313" key="2">
    <source>
        <dbReference type="EnsemblMetazoa" id="GBRI005113-PA"/>
    </source>
</evidence>
<keyword evidence="3" id="KW-1185">Reference proteome</keyword>
<dbReference type="AlphaFoldDB" id="A0A1A9W3J0"/>
<evidence type="ECO:0000313" key="3">
    <source>
        <dbReference type="Proteomes" id="UP000091820"/>
    </source>
</evidence>
<evidence type="ECO:0000259" key="1">
    <source>
        <dbReference type="Pfam" id="PF01968"/>
    </source>
</evidence>
<feature type="domain" description="Hydantoinase A/oxoprolinase" evidence="1">
    <location>
        <begin position="1"/>
        <end position="84"/>
    </location>
</feature>
<dbReference type="STRING" id="37001.A0A1A9W3J0"/>
<organism evidence="2 3">
    <name type="scientific">Glossina brevipalpis</name>
    <dbReference type="NCBI Taxonomy" id="37001"/>
    <lineage>
        <taxon>Eukaryota</taxon>
        <taxon>Metazoa</taxon>
        <taxon>Ecdysozoa</taxon>
        <taxon>Arthropoda</taxon>
        <taxon>Hexapoda</taxon>
        <taxon>Insecta</taxon>
        <taxon>Pterygota</taxon>
        <taxon>Neoptera</taxon>
        <taxon>Endopterygota</taxon>
        <taxon>Diptera</taxon>
        <taxon>Brachycera</taxon>
        <taxon>Muscomorpha</taxon>
        <taxon>Hippoboscoidea</taxon>
        <taxon>Glossinidae</taxon>
        <taxon>Glossina</taxon>
    </lineage>
</organism>
<protein>
    <recommendedName>
        <fullName evidence="1">Hydantoinase A/oxoprolinase domain-containing protein</fullName>
    </recommendedName>
</protein>
<dbReference type="VEuPathDB" id="VectorBase:GBRI005113"/>
<dbReference type="GO" id="GO:0006749">
    <property type="term" value="P:glutathione metabolic process"/>
    <property type="evidence" value="ECO:0007669"/>
    <property type="project" value="TreeGrafter"/>
</dbReference>
<dbReference type="PANTHER" id="PTHR11365:SF2">
    <property type="entry name" value="5-OXOPROLINASE"/>
    <property type="match status" value="1"/>
</dbReference>
<dbReference type="EnsemblMetazoa" id="GBRI005113-RA">
    <property type="protein sequence ID" value="GBRI005113-PA"/>
    <property type="gene ID" value="GBRI005113"/>
</dbReference>
<dbReference type="GO" id="GO:0017168">
    <property type="term" value="F:5-oxoprolinase (ATP-hydrolyzing) activity"/>
    <property type="evidence" value="ECO:0007669"/>
    <property type="project" value="TreeGrafter"/>
</dbReference>
<sequence length="180" mass="19153">MGGTSTDVSRYAGIYEHVVESTATGVTIQAPQLDINTVAAGGDSRLFFRSGLIIVGPESAHPGPACYRKGGPLTVTYANLILGQSTSEQMSVTKVALGLIRVANEAMCRPIRALTQVRGLYTSKHVLLCFGGAVSQHACAIARDLGISKFLIEICLTSTFTSPHCCHYTILHYKDNGGHN</sequence>
<feature type="domain" description="Hydantoinase A/oxoprolinase" evidence="1">
    <location>
        <begin position="88"/>
        <end position="153"/>
    </location>
</feature>
<dbReference type="InterPro" id="IPR002821">
    <property type="entry name" value="Hydantoinase_A"/>
</dbReference>
<dbReference type="GO" id="GO:0005829">
    <property type="term" value="C:cytosol"/>
    <property type="evidence" value="ECO:0007669"/>
    <property type="project" value="TreeGrafter"/>
</dbReference>
<dbReference type="Proteomes" id="UP000091820">
    <property type="component" value="Unassembled WGS sequence"/>
</dbReference>
<reference evidence="3" key="1">
    <citation type="submission" date="2014-03" db="EMBL/GenBank/DDBJ databases">
        <authorList>
            <person name="Aksoy S."/>
            <person name="Warren W."/>
            <person name="Wilson R.K."/>
        </authorList>
    </citation>
    <scope>NUCLEOTIDE SEQUENCE [LARGE SCALE GENOMIC DNA]</scope>
    <source>
        <strain evidence="3">IAEA</strain>
    </source>
</reference>